<reference evidence="4 5" key="1">
    <citation type="submission" date="2021-03" db="EMBL/GenBank/DDBJ databases">
        <title>Genomic Encyclopedia of Type Strains, Phase IV (KMG-IV): sequencing the most valuable type-strain genomes for metagenomic binning, comparative biology and taxonomic classification.</title>
        <authorList>
            <person name="Goeker M."/>
        </authorList>
    </citation>
    <scope>NUCLEOTIDE SEQUENCE [LARGE SCALE GENOMIC DNA]</scope>
    <source>
        <strain evidence="4 5">DSM 24738</strain>
    </source>
</reference>
<evidence type="ECO:0000256" key="3">
    <source>
        <dbReference type="PIRNR" id="PIRNR021362"/>
    </source>
</evidence>
<dbReference type="PIRSF" id="PIRSF021362">
    <property type="entry name" value="UCP021362_HAD"/>
    <property type="match status" value="1"/>
</dbReference>
<name>A0ABS4GS42_9BACL</name>
<dbReference type="SUPFAM" id="SSF56784">
    <property type="entry name" value="HAD-like"/>
    <property type="match status" value="1"/>
</dbReference>
<sequence length="191" mass="22551">MKFGFDIDDTLINLREYAFHLYNKKLKQDVSLDVFNELKTLEIHEAFGLSKEEGNKLWNSLLEEIYYSSCPPFPHAVETLQELDRQGHEIYYITARVKEHGERTMKWLKGNDFPIQEDHFYYGMDDTEKVHVIEKLGLDYYFDDKPAVLETLSNLKLQVFAKDTSYNRHLKIPRITSWLELNQIIKGGGRI</sequence>
<keyword evidence="5" id="KW-1185">Reference proteome</keyword>
<dbReference type="Pfam" id="PF06941">
    <property type="entry name" value="NT5C"/>
    <property type="match status" value="1"/>
</dbReference>
<accession>A0ABS4GS42</accession>
<protein>
    <recommendedName>
        <fullName evidence="3">Nucleotidase</fullName>
        <ecNumber evidence="3">3.1.3.-</ecNumber>
    </recommendedName>
</protein>
<comment type="similarity">
    <text evidence="1 3">Belongs to the 5'(3')-deoxyribonucleotidase family.</text>
</comment>
<keyword evidence="2 3" id="KW-0378">Hydrolase</keyword>
<dbReference type="Gene3D" id="3.40.50.1000">
    <property type="entry name" value="HAD superfamily/HAD-like"/>
    <property type="match status" value="1"/>
</dbReference>
<evidence type="ECO:0000256" key="1">
    <source>
        <dbReference type="ARBA" id="ARBA00009589"/>
    </source>
</evidence>
<dbReference type="InterPro" id="IPR023214">
    <property type="entry name" value="HAD_sf"/>
</dbReference>
<dbReference type="InterPro" id="IPR009206">
    <property type="entry name" value="Nucleotidase_putative"/>
</dbReference>
<dbReference type="EMBL" id="JAGGKT010000009">
    <property type="protein sequence ID" value="MBP1933086.1"/>
    <property type="molecule type" value="Genomic_DNA"/>
</dbReference>
<evidence type="ECO:0000313" key="4">
    <source>
        <dbReference type="EMBL" id="MBP1933086.1"/>
    </source>
</evidence>
<evidence type="ECO:0000256" key="2">
    <source>
        <dbReference type="ARBA" id="ARBA00022801"/>
    </source>
</evidence>
<evidence type="ECO:0000313" key="5">
    <source>
        <dbReference type="Proteomes" id="UP001519343"/>
    </source>
</evidence>
<proteinExistence type="inferred from homology"/>
<comment type="caution">
    <text evidence="4">The sequence shown here is derived from an EMBL/GenBank/DDBJ whole genome shotgun (WGS) entry which is preliminary data.</text>
</comment>
<organism evidence="4 5">
    <name type="scientific">Ammoniphilus resinae</name>
    <dbReference type="NCBI Taxonomy" id="861532"/>
    <lineage>
        <taxon>Bacteria</taxon>
        <taxon>Bacillati</taxon>
        <taxon>Bacillota</taxon>
        <taxon>Bacilli</taxon>
        <taxon>Bacillales</taxon>
        <taxon>Paenibacillaceae</taxon>
        <taxon>Aneurinibacillus group</taxon>
        <taxon>Ammoniphilus</taxon>
    </lineage>
</organism>
<dbReference type="InterPro" id="IPR036412">
    <property type="entry name" value="HAD-like_sf"/>
</dbReference>
<dbReference type="RefSeq" id="WP_209811115.1">
    <property type="nucleotide sequence ID" value="NZ_JAGGKT010000009.1"/>
</dbReference>
<dbReference type="EC" id="3.1.3.-" evidence="3"/>
<dbReference type="Proteomes" id="UP001519343">
    <property type="component" value="Unassembled WGS sequence"/>
</dbReference>
<dbReference type="PANTHER" id="PTHR35134">
    <property type="entry name" value="NUCLEOTIDASE YQFW-RELATED"/>
    <property type="match status" value="1"/>
</dbReference>
<dbReference type="PANTHER" id="PTHR35134:SF2">
    <property type="entry name" value="NUCLEOTIDASE YQFW-RELATED"/>
    <property type="match status" value="1"/>
</dbReference>
<dbReference type="InterPro" id="IPR052419">
    <property type="entry name" value="5_3-deoxyribonucleotidase-like"/>
</dbReference>
<dbReference type="InterPro" id="IPR010708">
    <property type="entry name" value="5'(3')-deoxyribonucleotidase"/>
</dbReference>
<gene>
    <name evidence="4" type="ORF">J2Z37_003097</name>
</gene>